<comment type="similarity">
    <text evidence="1">Belongs to the IMPACT family.</text>
</comment>
<dbReference type="InterPro" id="IPR023582">
    <property type="entry name" value="Impact"/>
</dbReference>
<dbReference type="InterPro" id="IPR001498">
    <property type="entry name" value="Impact_N"/>
</dbReference>
<evidence type="ECO:0000313" key="6">
    <source>
        <dbReference type="Proteomes" id="UP001152797"/>
    </source>
</evidence>
<evidence type="ECO:0000313" key="5">
    <source>
        <dbReference type="EMBL" id="CAL4780838.1"/>
    </source>
</evidence>
<dbReference type="GO" id="GO:0006446">
    <property type="term" value="P:regulation of translational initiation"/>
    <property type="evidence" value="ECO:0007669"/>
    <property type="project" value="TreeGrafter"/>
</dbReference>
<dbReference type="SUPFAM" id="SSF54211">
    <property type="entry name" value="Ribosomal protein S5 domain 2-like"/>
    <property type="match status" value="1"/>
</dbReference>
<evidence type="ECO:0000313" key="4">
    <source>
        <dbReference type="EMBL" id="CAI3993526.1"/>
    </source>
</evidence>
<dbReference type="Pfam" id="PF01205">
    <property type="entry name" value="Impact_N"/>
    <property type="match status" value="1"/>
</dbReference>
<feature type="chain" id="PRO_5043270570" evidence="2">
    <location>
        <begin position="23"/>
        <end position="345"/>
    </location>
</feature>
<evidence type="ECO:0000259" key="3">
    <source>
        <dbReference type="Pfam" id="PF01205"/>
    </source>
</evidence>
<dbReference type="EMBL" id="CAMXCT030001844">
    <property type="protein sequence ID" value="CAL4780838.1"/>
    <property type="molecule type" value="Genomic_DNA"/>
</dbReference>
<proteinExistence type="inferred from homology"/>
<feature type="domain" description="Impact N-terminal" evidence="3">
    <location>
        <begin position="42"/>
        <end position="143"/>
    </location>
</feature>
<protein>
    <submittedName>
        <fullName evidence="5">IMPACT family member YvyE</fullName>
    </submittedName>
</protein>
<gene>
    <name evidence="4" type="ORF">C1SCF055_LOCUS20263</name>
</gene>
<comment type="caution">
    <text evidence="4">The sequence shown here is derived from an EMBL/GenBank/DDBJ whole genome shotgun (WGS) entry which is preliminary data.</text>
</comment>
<keyword evidence="2" id="KW-0732">Signal</keyword>
<dbReference type="InterPro" id="IPR020568">
    <property type="entry name" value="Ribosomal_Su5_D2-typ_SF"/>
</dbReference>
<accession>A0A9P1CLC5</accession>
<evidence type="ECO:0000256" key="1">
    <source>
        <dbReference type="ARBA" id="ARBA00007665"/>
    </source>
</evidence>
<dbReference type="EMBL" id="CAMXCT020001844">
    <property type="protein sequence ID" value="CAL1146901.1"/>
    <property type="molecule type" value="Genomic_DNA"/>
</dbReference>
<reference evidence="4" key="1">
    <citation type="submission" date="2022-10" db="EMBL/GenBank/DDBJ databases">
        <authorList>
            <person name="Chen Y."/>
            <person name="Dougan E. K."/>
            <person name="Chan C."/>
            <person name="Rhodes N."/>
            <person name="Thang M."/>
        </authorList>
    </citation>
    <scope>NUCLEOTIDE SEQUENCE</scope>
</reference>
<dbReference type="PANTHER" id="PTHR16301:SF20">
    <property type="entry name" value="IMPACT FAMILY MEMBER YIGZ"/>
    <property type="match status" value="1"/>
</dbReference>
<feature type="signal peptide" evidence="2">
    <location>
        <begin position="1"/>
        <end position="22"/>
    </location>
</feature>
<dbReference type="InterPro" id="IPR036956">
    <property type="entry name" value="Impact_N_sf"/>
</dbReference>
<dbReference type="PANTHER" id="PTHR16301">
    <property type="entry name" value="IMPACT-RELATED"/>
    <property type="match status" value="1"/>
</dbReference>
<sequence length="345" mass="38743">MLRGWIFATLFMRSSLVLKAAGKLQLGPLPPAGFWETRMIIKKSRFIARLGACSTLEEAKDFRAMVCDPKANHNCCAARSRGGELGSSDDGEPAGTAGMPMRAVLEGSHLFGAIVVVTRYFGGIKLGTGGLVRAYSALTRAVLEEAQLEEMVEGLTLRVRRVPAAQVSSLYRCTGQLGDVHFAADGTAEAELWVPHRDLNEVRKELMALGSQVEIEEGDPGDQDHLEDAETEELLEDSEESEVFQDEALEQWNELLAEEHMEVMWAGIHSDWRACRRTMMLRKLKRRRKILQRQNVACVADCHDHQRREKLTCEKKETPKHVGTVQDPFHILVYFTHLSLFHPFC</sequence>
<dbReference type="GO" id="GO:0005737">
    <property type="term" value="C:cytoplasm"/>
    <property type="evidence" value="ECO:0007669"/>
    <property type="project" value="TreeGrafter"/>
</dbReference>
<name>A0A9P1CLC5_9DINO</name>
<reference evidence="5 6" key="2">
    <citation type="submission" date="2024-05" db="EMBL/GenBank/DDBJ databases">
        <authorList>
            <person name="Chen Y."/>
            <person name="Shah S."/>
            <person name="Dougan E. K."/>
            <person name="Thang M."/>
            <person name="Chan C."/>
        </authorList>
    </citation>
    <scope>NUCLEOTIDE SEQUENCE [LARGE SCALE GENOMIC DNA]</scope>
</reference>
<evidence type="ECO:0000256" key="2">
    <source>
        <dbReference type="SAM" id="SignalP"/>
    </source>
</evidence>
<dbReference type="EMBL" id="CAMXCT010001844">
    <property type="protein sequence ID" value="CAI3993526.1"/>
    <property type="molecule type" value="Genomic_DNA"/>
</dbReference>
<dbReference type="AlphaFoldDB" id="A0A9P1CLC5"/>
<dbReference type="Proteomes" id="UP001152797">
    <property type="component" value="Unassembled WGS sequence"/>
</dbReference>
<organism evidence="4">
    <name type="scientific">Cladocopium goreaui</name>
    <dbReference type="NCBI Taxonomy" id="2562237"/>
    <lineage>
        <taxon>Eukaryota</taxon>
        <taxon>Sar</taxon>
        <taxon>Alveolata</taxon>
        <taxon>Dinophyceae</taxon>
        <taxon>Suessiales</taxon>
        <taxon>Symbiodiniaceae</taxon>
        <taxon>Cladocopium</taxon>
    </lineage>
</organism>
<dbReference type="Gene3D" id="3.30.230.30">
    <property type="entry name" value="Impact, N-terminal domain"/>
    <property type="match status" value="1"/>
</dbReference>
<keyword evidence="6" id="KW-1185">Reference proteome</keyword>
<dbReference type="OrthoDB" id="444406at2759"/>